<dbReference type="Proteomes" id="UP000663840">
    <property type="component" value="Unassembled WGS sequence"/>
</dbReference>
<feature type="compositionally biased region" description="Acidic residues" evidence="3">
    <location>
        <begin position="1555"/>
        <end position="1565"/>
    </location>
</feature>
<evidence type="ECO:0000256" key="1">
    <source>
        <dbReference type="ARBA" id="ARBA00022737"/>
    </source>
</evidence>
<evidence type="ECO:0000313" key="7">
    <source>
        <dbReference type="Proteomes" id="UP000663840"/>
    </source>
</evidence>
<dbReference type="SUPFAM" id="SSF52540">
    <property type="entry name" value="P-loop containing nucleoside triphosphate hydrolases"/>
    <property type="match status" value="1"/>
</dbReference>
<dbReference type="PANTHER" id="PTHR40124:SF1">
    <property type="entry name" value="DISAGGREGATASE RELATED REPEAT PROTEIN"/>
    <property type="match status" value="1"/>
</dbReference>
<evidence type="ECO:0008006" key="8">
    <source>
        <dbReference type="Google" id="ProtNLM"/>
    </source>
</evidence>
<name>A0A8H3BC86_9AGAM</name>
<organism evidence="6 7">
    <name type="scientific">Rhizoctonia solani</name>
    <dbReference type="NCBI Taxonomy" id="456999"/>
    <lineage>
        <taxon>Eukaryota</taxon>
        <taxon>Fungi</taxon>
        <taxon>Dikarya</taxon>
        <taxon>Basidiomycota</taxon>
        <taxon>Agaricomycotina</taxon>
        <taxon>Agaricomycetes</taxon>
        <taxon>Cantharellales</taxon>
        <taxon>Ceratobasidiaceae</taxon>
        <taxon>Rhizoctonia</taxon>
    </lineage>
</organism>
<dbReference type="SUPFAM" id="SSF50998">
    <property type="entry name" value="Quinoprotein alcohol dehydrogenase-like"/>
    <property type="match status" value="1"/>
</dbReference>
<accession>A0A8H3BC86</accession>
<feature type="repeat" description="WD" evidence="2">
    <location>
        <begin position="839"/>
        <end position="880"/>
    </location>
</feature>
<dbReference type="PROSITE" id="PS50082">
    <property type="entry name" value="WD_REPEATS_2"/>
    <property type="match status" value="3"/>
</dbReference>
<dbReference type="Gene3D" id="2.130.10.10">
    <property type="entry name" value="YVTN repeat-like/Quinoprotein amine dehydrogenase"/>
    <property type="match status" value="2"/>
</dbReference>
<dbReference type="InterPro" id="IPR048958">
    <property type="entry name" value="Polysacc_lyase_14"/>
</dbReference>
<proteinExistence type="predicted"/>
<gene>
    <name evidence="6" type="ORF">RDB_LOCUS92740</name>
</gene>
<feature type="repeat" description="WD" evidence="2">
    <location>
        <begin position="1225"/>
        <end position="1266"/>
    </location>
</feature>
<feature type="domain" description="Polysaccharide lyase 14" evidence="4">
    <location>
        <begin position="1711"/>
        <end position="1741"/>
    </location>
</feature>
<feature type="compositionally biased region" description="Low complexity" evidence="3">
    <location>
        <begin position="1584"/>
        <end position="1603"/>
    </location>
</feature>
<dbReference type="SUPFAM" id="SSF82171">
    <property type="entry name" value="DPP6 N-terminal domain-like"/>
    <property type="match status" value="1"/>
</dbReference>
<dbReference type="Gene3D" id="2.60.120.200">
    <property type="match status" value="2"/>
</dbReference>
<dbReference type="PROSITE" id="PS50294">
    <property type="entry name" value="WD_REPEATS_REGION"/>
    <property type="match status" value="2"/>
</dbReference>
<dbReference type="InterPro" id="IPR001680">
    <property type="entry name" value="WD40_rpt"/>
</dbReference>
<reference evidence="6" key="1">
    <citation type="submission" date="2021-01" db="EMBL/GenBank/DDBJ databases">
        <authorList>
            <person name="Kaushik A."/>
        </authorList>
    </citation>
    <scope>NUCLEOTIDE SEQUENCE</scope>
    <source>
        <strain evidence="6">AG1-1A</strain>
    </source>
</reference>
<feature type="region of interest" description="Disordered" evidence="3">
    <location>
        <begin position="31"/>
        <end position="50"/>
    </location>
</feature>
<dbReference type="Pfam" id="PF00400">
    <property type="entry name" value="WD40"/>
    <property type="match status" value="3"/>
</dbReference>
<dbReference type="EMBL" id="CAJMWR010003040">
    <property type="protein sequence ID" value="CAE6452984.1"/>
    <property type="molecule type" value="Genomic_DNA"/>
</dbReference>
<evidence type="ECO:0000256" key="3">
    <source>
        <dbReference type="SAM" id="MobiDB-lite"/>
    </source>
</evidence>
<protein>
    <recommendedName>
        <fullName evidence="8">Vegetative incompatibility protein HET-E-1</fullName>
    </recommendedName>
</protein>
<keyword evidence="1" id="KW-0677">Repeat</keyword>
<evidence type="ECO:0000259" key="4">
    <source>
        <dbReference type="Pfam" id="PF21294"/>
    </source>
</evidence>
<dbReference type="InterPro" id="IPR011047">
    <property type="entry name" value="Quinoprotein_ADH-like_sf"/>
</dbReference>
<sequence length="1747" mass="191850">RAIKRQTTLNHATSREASQVQIRHKVTVPSINRVEDKNTKTGKSPTPPVQNTPHDWVYLKTLCKSLDQAAKSFSPLKGALTDLIECIGIYEAVMQKWDDYHALYNELENLFQLLNDSFTLNIPPVMNTAIDSLCRSLQEEVAFIRQRQDREKIRLYLEASHDVDEVLACYRRIQSYLQRISLNTNMSTWKIVDEIATVWCHLTPERCLTLCLQDNRLKHLSPSLSARYNSTKAVELKRGPCTKNTRVQLLAQIHDWVESSGPGSIYWMNGMAGTGKTTIGYSLCEELDTCRKLAASFFCSRLLPECRDINLVIPTIAYQLARSSHPFRCALSNILEQDPDVHTSLPYIQFEALISKPLLEIKDALPGNLVVVIDALDECENKESTSRILDVLLTKSGGLPVKFIVSSRPEPEIRDEMIKQTNQAGSRVVLHELDKQIVQTDIKAYLRDALVQAQATEEQISALAERAGILFIYAATVVRYVGHDGFRRSHARLANVLESSSMSENKHKEIDELYNVVLQAALGDPELESGEKKDMQLVLHSVICAQEPLTVNALSQFLRMKNAEYVRAALSPLWSVLHISGSSELVTTLRASFPDYMLDSSRSGKFYCDSKAHNQNMALRCFNLHREIRPQFNICGLESSYIPDNQVKGLEEQVQKAISDGLLYASRYWGTHVQYSAGDTCLISELEEFLSVRLLLWMEVMNLKKYTEEMPKVLQIVERWEAERSPELNALIHDAWRFTSTFMHGAVSESTPHIYTSMLPFWPESSPIFKAYGRYTHRMMRVEGTAVGQRYHGLLATWTYGGSITSSALSPDGTQIAAGVWFDVLLLDSSTGQRLLPPLEGHGNYIRCIDFSPDGRHIVSGSDNGSVYVWSTRDGEAVIGPLANDCGLSSVAFSPDGAHIVFGTSSGDIYIRDGSNGDFVIDIPSPYDNWVSSVKYSPDGRCIVASSSWALSGDTPVLIWDAQTGTVLRTLALEDSPSHFSFADISPDGTRIAAGSTEGCVYIWDFQTGQVTLDSHTGDIAMGPSKLPGSIQSIVFSPEGACIASSTANNIARISAVGTGQSLMTFHLQPSDAKDSRSSTTSVESPSLADCITAASDIGSGASRITSAELSKDFTLIAIASDEALCIHATHDGRVISGPFDVRLYTYTSIKISQDNALIGYSTEAGSLVVRDVQSGSELLELQEDGLLSRGFDFSPDGSHIVAISSAMDVCVWSTQTGQLVFGPLSGHADLVLSVAFSPDGKHIISGSRDTTIRVTDIQPFSTTSSPLAEDFGEWEMRRNGVTTKLVVQNALETVMVTKGIISKDGPILPRPTQLSILASTSENVWKVPSDFRDLSCFNILKYGFGKSNLKVIQGVPSLASLITTTPMPVGSLEWNDGMSSLEVFFPEGSINPGNSPQGGADFYANPLPALTEAQNVTFAYSIFLPVDFEPVRGGKLPGLYGGKTGCSGGDAALDCFSTRLMWRAMSEGELYLYAPKDKQTPEVCNTPPRSICEADYGLSIGRGSFRFTPGQWTHVSQTVVLNTPGKQDGCFTLDVNGERVMDLRGVYYRQGDGENQDDTGDEHDSEQIDNTRPEGDLDSITPDGGDASGQDSGSPEDSGDSSLLGNILVAPPKMERHHGAKYAWNTHSRTPVFLAPNPRLRFNQRPRVFQRVPPNLPHPFVSTKVFRPATVTTVSQVTKAQVAAISRSSATRATGPPKVANLAAAKRVPGFSGIFFSTFFGGHTPNFATPKDQRIWFKDFSLVVND</sequence>
<dbReference type="InterPro" id="IPR056884">
    <property type="entry name" value="NPHP3-like_N"/>
</dbReference>
<feature type="region of interest" description="Disordered" evidence="3">
    <location>
        <begin position="1551"/>
        <end position="1606"/>
    </location>
</feature>
<comment type="caution">
    <text evidence="6">The sequence shown here is derived from an EMBL/GenBank/DDBJ whole genome shotgun (WGS) entry which is preliminary data.</text>
</comment>
<feature type="domain" description="Nephrocystin 3-like N-terminal" evidence="5">
    <location>
        <begin position="252"/>
        <end position="408"/>
    </location>
</feature>
<evidence type="ECO:0000313" key="6">
    <source>
        <dbReference type="EMBL" id="CAE6452984.1"/>
    </source>
</evidence>
<feature type="non-terminal residue" evidence="6">
    <location>
        <position position="1"/>
    </location>
</feature>
<dbReference type="Gene3D" id="3.40.50.300">
    <property type="entry name" value="P-loop containing nucleotide triphosphate hydrolases"/>
    <property type="match status" value="1"/>
</dbReference>
<feature type="repeat" description="WD" evidence="2">
    <location>
        <begin position="973"/>
        <end position="1014"/>
    </location>
</feature>
<feature type="compositionally biased region" description="Basic and acidic residues" evidence="3">
    <location>
        <begin position="1566"/>
        <end position="1576"/>
    </location>
</feature>
<dbReference type="SMART" id="SM00320">
    <property type="entry name" value="WD40"/>
    <property type="match status" value="7"/>
</dbReference>
<dbReference type="CDD" id="cd00200">
    <property type="entry name" value="WD40"/>
    <property type="match status" value="1"/>
</dbReference>
<feature type="domain" description="Polysaccharide lyase 14" evidence="4">
    <location>
        <begin position="1377"/>
        <end position="1553"/>
    </location>
</feature>
<dbReference type="Pfam" id="PF21294">
    <property type="entry name" value="Polysacc_lyase_14"/>
    <property type="match status" value="2"/>
</dbReference>
<keyword evidence="2" id="KW-0853">WD repeat</keyword>
<dbReference type="PANTHER" id="PTHR40124">
    <property type="match status" value="1"/>
</dbReference>
<dbReference type="InterPro" id="IPR027417">
    <property type="entry name" value="P-loop_NTPase"/>
</dbReference>
<dbReference type="InterPro" id="IPR015943">
    <property type="entry name" value="WD40/YVTN_repeat-like_dom_sf"/>
</dbReference>
<evidence type="ECO:0000256" key="2">
    <source>
        <dbReference type="PROSITE-ProRule" id="PRU00221"/>
    </source>
</evidence>
<dbReference type="Pfam" id="PF24883">
    <property type="entry name" value="NPHP3_N"/>
    <property type="match status" value="1"/>
</dbReference>
<evidence type="ECO:0000259" key="5">
    <source>
        <dbReference type="Pfam" id="PF24883"/>
    </source>
</evidence>